<feature type="coiled-coil region" evidence="8">
    <location>
        <begin position="87"/>
        <end position="175"/>
    </location>
</feature>
<dbReference type="EMBL" id="JADGJQ010000085">
    <property type="protein sequence ID" value="KAJ3171755.1"/>
    <property type="molecule type" value="Genomic_DNA"/>
</dbReference>
<dbReference type="GO" id="GO:0000794">
    <property type="term" value="C:condensed nuclear chromosome"/>
    <property type="evidence" value="ECO:0007669"/>
    <property type="project" value="TreeGrafter"/>
</dbReference>
<evidence type="ECO:0000313" key="12">
    <source>
        <dbReference type="Proteomes" id="UP001212152"/>
    </source>
</evidence>
<dbReference type="Proteomes" id="UP001212152">
    <property type="component" value="Unassembled WGS sequence"/>
</dbReference>
<name>A0AAD5TEM8_9FUNG</name>
<dbReference type="GO" id="GO:0007129">
    <property type="term" value="P:homologous chromosome pairing at meiosis"/>
    <property type="evidence" value="ECO:0007669"/>
    <property type="project" value="TreeGrafter"/>
</dbReference>
<feature type="domain" description="Leucine zipper with capping helix" evidence="10">
    <location>
        <begin position="160"/>
        <end position="214"/>
    </location>
</feature>
<comment type="similarity">
    <text evidence="2">Belongs to the HOP2 family.</text>
</comment>
<dbReference type="GO" id="GO:0000709">
    <property type="term" value="P:meiotic joint molecule formation"/>
    <property type="evidence" value="ECO:0007669"/>
    <property type="project" value="TreeGrafter"/>
</dbReference>
<dbReference type="PANTHER" id="PTHR15938">
    <property type="entry name" value="TBP-1 INTERACTING PROTEIN"/>
    <property type="match status" value="1"/>
</dbReference>
<organism evidence="11 12">
    <name type="scientific">Geranomyces variabilis</name>
    <dbReference type="NCBI Taxonomy" id="109894"/>
    <lineage>
        <taxon>Eukaryota</taxon>
        <taxon>Fungi</taxon>
        <taxon>Fungi incertae sedis</taxon>
        <taxon>Chytridiomycota</taxon>
        <taxon>Chytridiomycota incertae sedis</taxon>
        <taxon>Chytridiomycetes</taxon>
        <taxon>Spizellomycetales</taxon>
        <taxon>Powellomycetaceae</taxon>
        <taxon>Geranomyces</taxon>
    </lineage>
</organism>
<dbReference type="GO" id="GO:0003690">
    <property type="term" value="F:double-stranded DNA binding"/>
    <property type="evidence" value="ECO:0007669"/>
    <property type="project" value="TreeGrafter"/>
</dbReference>
<dbReference type="InterPro" id="IPR040661">
    <property type="entry name" value="LZ3wCH"/>
</dbReference>
<dbReference type="Gene3D" id="1.10.10.10">
    <property type="entry name" value="Winged helix-like DNA-binding domain superfamily/Winged helix DNA-binding domain"/>
    <property type="match status" value="1"/>
</dbReference>
<dbReference type="GO" id="GO:0010774">
    <property type="term" value="P:meiotic strand invasion involved in reciprocal meiotic recombination"/>
    <property type="evidence" value="ECO:0007669"/>
    <property type="project" value="TreeGrafter"/>
</dbReference>
<dbReference type="InterPro" id="IPR010776">
    <property type="entry name" value="Hop2_WH_dom"/>
</dbReference>
<dbReference type="SUPFAM" id="SSF46785">
    <property type="entry name" value="Winged helix' DNA-binding domain"/>
    <property type="match status" value="1"/>
</dbReference>
<evidence type="ECO:0000259" key="9">
    <source>
        <dbReference type="Pfam" id="PF07106"/>
    </source>
</evidence>
<dbReference type="GO" id="GO:0120231">
    <property type="term" value="C:DNA recombinase auxiliary factor complex"/>
    <property type="evidence" value="ECO:0007669"/>
    <property type="project" value="TreeGrafter"/>
</dbReference>
<sequence length="226" mass="25053">MAKQKEKKIASGKEANDVVLQYLKKQNRPYSAADIFNNLGGQVSKTVVVKALATLAEEATIHGKANGKQWVYVAKQDEMEAPSKELMDEMNRKLSQFKDQNAVLQEEIKALQAELSTLNNSLTDDQIQAMLSTLNAENEKMEERLVTLRSGDAPAQLSDKEIKAADAKLEKMRKEWRSRKRLFSDMWGAVTESVPGSIAEFREAVGIETDEAVGVNIADDPLKGLA</sequence>
<evidence type="ECO:0000256" key="8">
    <source>
        <dbReference type="SAM" id="Coils"/>
    </source>
</evidence>
<evidence type="ECO:0000256" key="2">
    <source>
        <dbReference type="ARBA" id="ARBA00007922"/>
    </source>
</evidence>
<dbReference type="PANTHER" id="PTHR15938:SF0">
    <property type="entry name" value="HOMOLOGOUS-PAIRING PROTEIN 2 HOMOLOG"/>
    <property type="match status" value="1"/>
</dbReference>
<dbReference type="Pfam" id="PF07106">
    <property type="entry name" value="WHD_TBPIP"/>
    <property type="match status" value="1"/>
</dbReference>
<feature type="domain" description="Homologous-pairing protein 2 winged helix" evidence="9">
    <location>
        <begin position="14"/>
        <end position="75"/>
    </location>
</feature>
<keyword evidence="5" id="KW-0233">DNA recombination</keyword>
<gene>
    <name evidence="11" type="primary">PSMC3IP</name>
    <name evidence="11" type="ORF">HDU87_008297</name>
</gene>
<evidence type="ECO:0000256" key="7">
    <source>
        <dbReference type="ARBA" id="ARBA00023254"/>
    </source>
</evidence>
<evidence type="ECO:0000256" key="5">
    <source>
        <dbReference type="ARBA" id="ARBA00023172"/>
    </source>
</evidence>
<accession>A0AAD5TEM8</accession>
<evidence type="ECO:0000256" key="1">
    <source>
        <dbReference type="ARBA" id="ARBA00004123"/>
    </source>
</evidence>
<protein>
    <recommendedName>
        <fullName evidence="3">Homologous-pairing protein 2 homolog</fullName>
    </recommendedName>
</protein>
<evidence type="ECO:0000256" key="4">
    <source>
        <dbReference type="ARBA" id="ARBA00023054"/>
    </source>
</evidence>
<keyword evidence="6" id="KW-0539">Nucleus</keyword>
<dbReference type="Pfam" id="PF18517">
    <property type="entry name" value="LZ3wCH"/>
    <property type="match status" value="1"/>
</dbReference>
<keyword evidence="4 8" id="KW-0175">Coiled coil</keyword>
<evidence type="ECO:0000256" key="6">
    <source>
        <dbReference type="ARBA" id="ARBA00023242"/>
    </source>
</evidence>
<dbReference type="GO" id="GO:0120230">
    <property type="term" value="F:recombinase activator activity"/>
    <property type="evidence" value="ECO:0007669"/>
    <property type="project" value="TreeGrafter"/>
</dbReference>
<comment type="subcellular location">
    <subcellularLocation>
        <location evidence="1">Nucleus</location>
    </subcellularLocation>
</comment>
<dbReference type="InterPro" id="IPR036390">
    <property type="entry name" value="WH_DNA-bd_sf"/>
</dbReference>
<evidence type="ECO:0000256" key="3">
    <source>
        <dbReference type="ARBA" id="ARBA00016093"/>
    </source>
</evidence>
<keyword evidence="12" id="KW-1185">Reference proteome</keyword>
<evidence type="ECO:0000259" key="10">
    <source>
        <dbReference type="Pfam" id="PF18517"/>
    </source>
</evidence>
<reference evidence="11" key="1">
    <citation type="submission" date="2020-05" db="EMBL/GenBank/DDBJ databases">
        <title>Phylogenomic resolution of chytrid fungi.</title>
        <authorList>
            <person name="Stajich J.E."/>
            <person name="Amses K."/>
            <person name="Simmons R."/>
            <person name="Seto K."/>
            <person name="Myers J."/>
            <person name="Bonds A."/>
            <person name="Quandt C.A."/>
            <person name="Barry K."/>
            <person name="Liu P."/>
            <person name="Grigoriev I."/>
            <person name="Longcore J.E."/>
            <person name="James T.Y."/>
        </authorList>
    </citation>
    <scope>NUCLEOTIDE SEQUENCE</scope>
    <source>
        <strain evidence="11">JEL0379</strain>
    </source>
</reference>
<dbReference type="InterPro" id="IPR036388">
    <property type="entry name" value="WH-like_DNA-bd_sf"/>
</dbReference>
<comment type="caution">
    <text evidence="11">The sequence shown here is derived from an EMBL/GenBank/DDBJ whole genome shotgun (WGS) entry which is preliminary data.</text>
</comment>
<dbReference type="AlphaFoldDB" id="A0AAD5TEM8"/>
<evidence type="ECO:0000313" key="11">
    <source>
        <dbReference type="EMBL" id="KAJ3171755.1"/>
    </source>
</evidence>
<proteinExistence type="inferred from homology"/>
<keyword evidence="7" id="KW-0469">Meiosis</keyword>